<sequence>MILYPNLINESMKEYENEFIKNIHKLSTIIEKEGHSLELERPLKFAKDLILRKLELLFV</sequence>
<reference evidence="1 2" key="1">
    <citation type="journal article" date="2019" name="Nat. Microbiol.">
        <title>Expanding anaerobic alkane metabolism in the domain of Archaea.</title>
        <authorList>
            <person name="Wang Y."/>
            <person name="Wegener G."/>
            <person name="Hou J."/>
            <person name="Wang F."/>
            <person name="Xiao X."/>
        </authorList>
    </citation>
    <scope>NUCLEOTIDE SEQUENCE [LARGE SCALE GENOMIC DNA]</scope>
    <source>
        <strain evidence="1">WYZ-LMO11</strain>
    </source>
</reference>
<accession>A0A523B9J2</accession>
<dbReference type="AlphaFoldDB" id="A0A523B9J2"/>
<evidence type="ECO:0000313" key="2">
    <source>
        <dbReference type="Proteomes" id="UP000317265"/>
    </source>
</evidence>
<dbReference type="EMBL" id="QNVI01000068">
    <property type="protein sequence ID" value="TDA37603.1"/>
    <property type="molecule type" value="Genomic_DNA"/>
</dbReference>
<comment type="caution">
    <text evidence="1">The sequence shown here is derived from an EMBL/GenBank/DDBJ whole genome shotgun (WGS) entry which is preliminary data.</text>
</comment>
<evidence type="ECO:0000313" key="1">
    <source>
        <dbReference type="EMBL" id="TDA37603.1"/>
    </source>
</evidence>
<protein>
    <submittedName>
        <fullName evidence="1">Uncharacterized protein</fullName>
    </submittedName>
</protein>
<proteinExistence type="predicted"/>
<name>A0A523B9J2_9CREN</name>
<organism evidence="1 2">
    <name type="scientific">Thermoproteota archaeon</name>
    <dbReference type="NCBI Taxonomy" id="2056631"/>
    <lineage>
        <taxon>Archaea</taxon>
        <taxon>Thermoproteota</taxon>
    </lineage>
</organism>
<gene>
    <name evidence="1" type="ORF">DSO09_06670</name>
</gene>
<dbReference type="Proteomes" id="UP000317265">
    <property type="component" value="Unassembled WGS sequence"/>
</dbReference>